<gene>
    <name evidence="1" type="ORF">B0H99_103288</name>
</gene>
<protein>
    <submittedName>
        <fullName evidence="1">Uncharacterized protein</fullName>
    </submittedName>
</protein>
<evidence type="ECO:0000313" key="2">
    <source>
        <dbReference type="Proteomes" id="UP000242682"/>
    </source>
</evidence>
<dbReference type="AlphaFoldDB" id="A0A2P8H4K8"/>
<evidence type="ECO:0000313" key="1">
    <source>
        <dbReference type="EMBL" id="PSL41152.1"/>
    </source>
</evidence>
<name>A0A2P8H4K8_9BACL</name>
<dbReference type="RefSeq" id="WP_106532653.1">
    <property type="nucleotide sequence ID" value="NZ_PYAT01000003.1"/>
</dbReference>
<organism evidence="1 2">
    <name type="scientific">Planomicrobium soli</name>
    <dbReference type="NCBI Taxonomy" id="1176648"/>
    <lineage>
        <taxon>Bacteria</taxon>
        <taxon>Bacillati</taxon>
        <taxon>Bacillota</taxon>
        <taxon>Bacilli</taxon>
        <taxon>Bacillales</taxon>
        <taxon>Caryophanaceae</taxon>
        <taxon>Planomicrobium</taxon>
    </lineage>
</organism>
<accession>A0A2P8H4K8</accession>
<comment type="caution">
    <text evidence="1">The sequence shown here is derived from an EMBL/GenBank/DDBJ whole genome shotgun (WGS) entry which is preliminary data.</text>
</comment>
<sequence>MKELIENFYLLRNTYQKIEEFNKESINEKIDLDRMIWGKDIYKFEFKNLVELKKTYNWTLYELEYKSYRLFFISEFNSTKGLTNVFWVNILKRGTIYEKYKNESIISYKQGDRDSNFEINLNNQIFTVAYIGNSLVSYCKKNKYSLSYLAEIVFKDDVSNYLYGSAVNYKFKSSMFNNYIIVYGHDY</sequence>
<reference evidence="1 2" key="1">
    <citation type="submission" date="2018-03" db="EMBL/GenBank/DDBJ databases">
        <title>Genomic Encyclopedia of Type Strains, Phase III (KMG-III): the genomes of soil and plant-associated and newly described type strains.</title>
        <authorList>
            <person name="Whitman W."/>
        </authorList>
    </citation>
    <scope>NUCLEOTIDE SEQUENCE [LARGE SCALE GENOMIC DNA]</scope>
    <source>
        <strain evidence="1 2">CGMCC 1.12259</strain>
    </source>
</reference>
<dbReference type="EMBL" id="PYAT01000003">
    <property type="protein sequence ID" value="PSL41152.1"/>
    <property type="molecule type" value="Genomic_DNA"/>
</dbReference>
<dbReference type="Proteomes" id="UP000242682">
    <property type="component" value="Unassembled WGS sequence"/>
</dbReference>
<keyword evidence="2" id="KW-1185">Reference proteome</keyword>
<proteinExistence type="predicted"/>